<comment type="caution">
    <text evidence="1">The sequence shown here is derived from an EMBL/GenBank/DDBJ whole genome shotgun (WGS) entry which is preliminary data.</text>
</comment>
<sequence length="185" mass="20834">MLQIDHRESFDVDIFLDDPQLLPYLNPKTQGYALDINPDGYESDGSRMLKIVFENVGEIDFICAPSLTGNPTVRAEVRGRDVLLETPGEIIAKKVYYRGAAMQPRDMFDIACVVKTHGVEYLNDALTPFHDKCEAALKVARQMNLQFAETIMTRLLYRESFSDIPHVAQSMTIELLETICTGANT</sequence>
<accession>A0ABT4KNK4</accession>
<dbReference type="Pfam" id="PF08843">
    <property type="entry name" value="AbiEii"/>
    <property type="match status" value="1"/>
</dbReference>
<protein>
    <recommendedName>
        <fullName evidence="3">Nucleotidyltransferase AbiEii toxin of type IV toxin-antitoxin system</fullName>
    </recommendedName>
</protein>
<proteinExistence type="predicted"/>
<gene>
    <name evidence="1" type="ORF">O3W52_27455</name>
</gene>
<evidence type="ECO:0000313" key="2">
    <source>
        <dbReference type="Proteomes" id="UP001079430"/>
    </source>
</evidence>
<dbReference type="InterPro" id="IPR014942">
    <property type="entry name" value="AbiEii"/>
</dbReference>
<name>A0ABT4KNK4_9HYPH</name>
<reference evidence="1" key="1">
    <citation type="submission" date="2022-10" db="EMBL/GenBank/DDBJ databases">
        <title>Whole genome sequencing of three plant growth promoting bacteria isolated from Vachellia tortilis subsp. raddiana in Morocco.</title>
        <authorList>
            <person name="Hnini M."/>
            <person name="Zouagui R."/>
            <person name="Zouagui H."/>
            <person name="Chemao Elfihri M.-W."/>
            <person name="Ibrahimi A."/>
            <person name="Sbabou L."/>
            <person name="Aurag J."/>
        </authorList>
    </citation>
    <scope>NUCLEOTIDE SEQUENCE</scope>
    <source>
        <strain evidence="1">LMR678</strain>
    </source>
</reference>
<keyword evidence="2" id="KW-1185">Reference proteome</keyword>
<dbReference type="Proteomes" id="UP001079430">
    <property type="component" value="Unassembled WGS sequence"/>
</dbReference>
<evidence type="ECO:0000313" key="1">
    <source>
        <dbReference type="EMBL" id="MCZ4093557.1"/>
    </source>
</evidence>
<dbReference type="EMBL" id="JAPVOI010000005">
    <property type="protein sequence ID" value="MCZ4093557.1"/>
    <property type="molecule type" value="Genomic_DNA"/>
</dbReference>
<evidence type="ECO:0008006" key="3">
    <source>
        <dbReference type="Google" id="ProtNLM"/>
    </source>
</evidence>
<organism evidence="1 2">
    <name type="scientific">Sinorhizobium psoraleae</name>
    <dbReference type="NCBI Taxonomy" id="520838"/>
    <lineage>
        <taxon>Bacteria</taxon>
        <taxon>Pseudomonadati</taxon>
        <taxon>Pseudomonadota</taxon>
        <taxon>Alphaproteobacteria</taxon>
        <taxon>Hyphomicrobiales</taxon>
        <taxon>Rhizobiaceae</taxon>
        <taxon>Sinorhizobium/Ensifer group</taxon>
        <taxon>Sinorhizobium</taxon>
    </lineage>
</organism>